<dbReference type="SUPFAM" id="SSF52922">
    <property type="entry name" value="TK C-terminal domain-like"/>
    <property type="match status" value="1"/>
</dbReference>
<dbReference type="InterPro" id="IPR041621">
    <property type="entry name" value="PDH_E1_M"/>
</dbReference>
<name>A0A381QYZ9_9ZZZZ</name>
<feature type="domain" description="Transketolase-like C-terminal" evidence="10">
    <location>
        <begin position="712"/>
        <end position="843"/>
    </location>
</feature>
<dbReference type="FunFam" id="3.40.50.970:FF:000011">
    <property type="entry name" value="Pyruvate dehydrogenase E1 component"/>
    <property type="match status" value="1"/>
</dbReference>
<keyword evidence="6" id="KW-0670">Pyruvate</keyword>
<dbReference type="Gene3D" id="3.40.50.920">
    <property type="match status" value="1"/>
</dbReference>
<proteinExistence type="predicted"/>
<evidence type="ECO:0000259" key="9">
    <source>
        <dbReference type="Pfam" id="PF17831"/>
    </source>
</evidence>
<protein>
    <recommendedName>
        <fullName evidence="3">Pyruvate dehydrogenase E1 component</fullName>
        <ecNumber evidence="2">1.2.4.1</ecNumber>
    </recommendedName>
</protein>
<dbReference type="Pfam" id="PF22613">
    <property type="entry name" value="Transketolase_C_1"/>
    <property type="match status" value="1"/>
</dbReference>
<dbReference type="PANTHER" id="PTHR43825">
    <property type="entry name" value="PYRUVATE DEHYDROGENASE E1 COMPONENT"/>
    <property type="match status" value="1"/>
</dbReference>
<dbReference type="EC" id="1.2.4.1" evidence="2"/>
<keyword evidence="5" id="KW-0786">Thiamine pyrophosphate</keyword>
<dbReference type="InterPro" id="IPR029061">
    <property type="entry name" value="THDP-binding"/>
</dbReference>
<evidence type="ECO:0000256" key="7">
    <source>
        <dbReference type="ARBA" id="ARBA00051231"/>
    </source>
</evidence>
<evidence type="ECO:0000256" key="3">
    <source>
        <dbReference type="ARBA" id="ARBA00017172"/>
    </source>
</evidence>
<sequence>VPNLKREDIDPQGTQEWIESLQDEIEERGFERTRHLLEKLVDFASARGARLPFNVNTPFVNTIISDQEPEFPGNRAAERKIKSIVRWNAMAMVVNANKKSPGIGGHISTYASAANLYEVGFNHYFKGPNHPQGSDLVYFQGHASPGIYARAYLEGRLNEEKLDAFRRELSPKGGLSSYPHPWLMPDFWQFATVSMGLGPLLAVYQARFMNYLIDRGLMEDTGRKVWAFLGDGEMDEPESLSGLTLASREKLDNLIFVINCNLQRLDGPVRGNSNVIQELEGSFRGAGWNVIKVIWGSDFDQLLEHENRDFFLRRAEEVVDGDLLKYVVKGGSYLREHFYSKYPELLEMVAHINDEDLGKMRIGGHDPIKVFAAYSEAVKTKGKPTVVLARTIKGYGLGAAGEGRNITHQQKKLNDEELLYFRDRFDIPLSDSEASTAPFYKPDNNSDEIKYIKNQRKKLGGFLPNRRRQGPTIKIPNISLFQELLDGSGDREISTTMACVRMLTILTKDKTIGKNIVPIIPDEARTFGMDPLFRQLGIYSHGGQVYDPVDSDQFLYYKEASDGQILEEGINEAGAISSFVAAGTSYSTNNINMIPFYIYYSMFGFQRIWDFIWAAGDMRTKGFLVGGTAGRTTLNGEGLQHQDGHSHLAAAASPNIKAYDLAYGYEIATVVHSGLKDMYEKGLDVIYYLTVENENYIHPPIKDGINEDIIKGLYKIKTTDKPTIRLLGSGPLMGETLAAAELLKKDWGIDPGIWNVTSFSELRRNAEETERWNLIHPDKKPKQSHLEIKLSKHSVPTVASSDYVKMVSEQIGPYVPGPYYALGTDGFGRSDTRENLRHFFEVDRYYIVLTAIRALALDGKLDMSKADEVMKKYNLNPEKPSPTTV</sequence>
<feature type="domain" description="Transketolase N-terminal" evidence="8">
    <location>
        <begin position="79"/>
        <end position="302"/>
    </location>
</feature>
<dbReference type="InterPro" id="IPR055152">
    <property type="entry name" value="Transketolase-like_C_2"/>
</dbReference>
<dbReference type="InterPro" id="IPR035807">
    <property type="entry name" value="PDC_E1_N"/>
</dbReference>
<dbReference type="PIRSF" id="PIRSF000156">
    <property type="entry name" value="Pyruvate_dh_E1"/>
    <property type="match status" value="1"/>
</dbReference>
<accession>A0A381QYZ9</accession>
<dbReference type="SUPFAM" id="SSF52518">
    <property type="entry name" value="Thiamin diphosphate-binding fold (THDP-binding)"/>
    <property type="match status" value="2"/>
</dbReference>
<comment type="cofactor">
    <cofactor evidence="1">
        <name>thiamine diphosphate</name>
        <dbReference type="ChEBI" id="CHEBI:58937"/>
    </cofactor>
</comment>
<dbReference type="CDD" id="cd02017">
    <property type="entry name" value="TPP_E1_EcPDC_like"/>
    <property type="match status" value="1"/>
</dbReference>
<evidence type="ECO:0000259" key="10">
    <source>
        <dbReference type="Pfam" id="PF22613"/>
    </source>
</evidence>
<dbReference type="InterPro" id="IPR051157">
    <property type="entry name" value="PDH/Transketolase"/>
</dbReference>
<evidence type="ECO:0000256" key="6">
    <source>
        <dbReference type="ARBA" id="ARBA00023317"/>
    </source>
</evidence>
<dbReference type="InterPro" id="IPR004660">
    <property type="entry name" value="PDH_E1"/>
</dbReference>
<organism evidence="11">
    <name type="scientific">marine metagenome</name>
    <dbReference type="NCBI Taxonomy" id="408172"/>
    <lineage>
        <taxon>unclassified sequences</taxon>
        <taxon>metagenomes</taxon>
        <taxon>ecological metagenomes</taxon>
    </lineage>
</organism>
<dbReference type="Pfam" id="PF17831">
    <property type="entry name" value="PDH_E1_M"/>
    <property type="match status" value="1"/>
</dbReference>
<dbReference type="InterPro" id="IPR005474">
    <property type="entry name" value="Transketolase_N"/>
</dbReference>
<keyword evidence="4" id="KW-0560">Oxidoreductase</keyword>
<feature type="non-terminal residue" evidence="11">
    <location>
        <position position="1"/>
    </location>
</feature>
<dbReference type="NCBIfam" id="TIGR00759">
    <property type="entry name" value="aceE"/>
    <property type="match status" value="1"/>
</dbReference>
<evidence type="ECO:0000313" key="11">
    <source>
        <dbReference type="EMBL" id="SUZ84676.1"/>
    </source>
</evidence>
<evidence type="ECO:0000256" key="4">
    <source>
        <dbReference type="ARBA" id="ARBA00023002"/>
    </source>
</evidence>
<feature type="domain" description="Pyruvate dehydrogenase E1 component middle" evidence="9">
    <location>
        <begin position="484"/>
        <end position="699"/>
    </location>
</feature>
<dbReference type="GO" id="GO:0004739">
    <property type="term" value="F:pyruvate dehydrogenase (acetyl-transferring) activity"/>
    <property type="evidence" value="ECO:0007669"/>
    <property type="project" value="UniProtKB-EC"/>
</dbReference>
<dbReference type="InterPro" id="IPR009014">
    <property type="entry name" value="Transketo_C/PFOR_II"/>
</dbReference>
<evidence type="ECO:0000256" key="2">
    <source>
        <dbReference type="ARBA" id="ARBA00012281"/>
    </source>
</evidence>
<dbReference type="Gene3D" id="3.40.50.970">
    <property type="match status" value="2"/>
</dbReference>
<dbReference type="Pfam" id="PF00456">
    <property type="entry name" value="Transketolase_N"/>
    <property type="match status" value="1"/>
</dbReference>
<gene>
    <name evidence="11" type="ORF">METZ01_LOCUS37530</name>
</gene>
<dbReference type="AlphaFoldDB" id="A0A381QYZ9"/>
<dbReference type="EMBL" id="UINC01001602">
    <property type="protein sequence ID" value="SUZ84676.1"/>
    <property type="molecule type" value="Genomic_DNA"/>
</dbReference>
<evidence type="ECO:0000256" key="5">
    <source>
        <dbReference type="ARBA" id="ARBA00023052"/>
    </source>
</evidence>
<reference evidence="11" key="1">
    <citation type="submission" date="2018-05" db="EMBL/GenBank/DDBJ databases">
        <authorList>
            <person name="Lanie J.A."/>
            <person name="Ng W.-L."/>
            <person name="Kazmierczak K.M."/>
            <person name="Andrzejewski T.M."/>
            <person name="Davidsen T.M."/>
            <person name="Wayne K.J."/>
            <person name="Tettelin H."/>
            <person name="Glass J.I."/>
            <person name="Rusch D."/>
            <person name="Podicherti R."/>
            <person name="Tsui H.-C.T."/>
            <person name="Winkler M.E."/>
        </authorList>
    </citation>
    <scope>NUCLEOTIDE SEQUENCE</scope>
</reference>
<comment type="catalytic activity">
    <reaction evidence="7">
        <text>N(6)-[(R)-lipoyl]-L-lysyl-[protein] + pyruvate + H(+) = N(6)-[(R)-S(8)-acetyldihydrolipoyl]-L-lysyl-[protein] + CO2</text>
        <dbReference type="Rhea" id="RHEA:19189"/>
        <dbReference type="Rhea" id="RHEA-COMP:10474"/>
        <dbReference type="Rhea" id="RHEA-COMP:10478"/>
        <dbReference type="ChEBI" id="CHEBI:15361"/>
        <dbReference type="ChEBI" id="CHEBI:15378"/>
        <dbReference type="ChEBI" id="CHEBI:16526"/>
        <dbReference type="ChEBI" id="CHEBI:83099"/>
        <dbReference type="ChEBI" id="CHEBI:83111"/>
        <dbReference type="EC" id="1.2.4.1"/>
    </reaction>
</comment>
<evidence type="ECO:0000259" key="8">
    <source>
        <dbReference type="Pfam" id="PF00456"/>
    </source>
</evidence>
<dbReference type="PANTHER" id="PTHR43825:SF3">
    <property type="entry name" value="PYRUVATE DEHYDROGENASE E1 COMPONENT"/>
    <property type="match status" value="1"/>
</dbReference>
<evidence type="ECO:0000256" key="1">
    <source>
        <dbReference type="ARBA" id="ARBA00001964"/>
    </source>
</evidence>